<name>A0AAD9X8C6_9ROSI</name>
<keyword evidence="1" id="KW-1133">Transmembrane helix</keyword>
<comment type="caution">
    <text evidence="3">The sequence shown here is derived from an EMBL/GenBank/DDBJ whole genome shotgun (WGS) entry which is preliminary data.</text>
</comment>
<dbReference type="Pfam" id="PF13966">
    <property type="entry name" value="zf-RVT"/>
    <property type="match status" value="1"/>
</dbReference>
<dbReference type="EMBL" id="JANJYI010000004">
    <property type="protein sequence ID" value="KAK2654576.1"/>
    <property type="molecule type" value="Genomic_DNA"/>
</dbReference>
<dbReference type="PANTHER" id="PTHR33116">
    <property type="entry name" value="REVERSE TRANSCRIPTASE ZINC-BINDING DOMAIN-CONTAINING PROTEIN-RELATED-RELATED"/>
    <property type="match status" value="1"/>
</dbReference>
<dbReference type="Proteomes" id="UP001280121">
    <property type="component" value="Unassembled WGS sequence"/>
</dbReference>
<dbReference type="AlphaFoldDB" id="A0AAD9X8C6"/>
<keyword evidence="1" id="KW-0812">Transmembrane</keyword>
<organism evidence="3 4">
    <name type="scientific">Dipteronia dyeriana</name>
    <dbReference type="NCBI Taxonomy" id="168575"/>
    <lineage>
        <taxon>Eukaryota</taxon>
        <taxon>Viridiplantae</taxon>
        <taxon>Streptophyta</taxon>
        <taxon>Embryophyta</taxon>
        <taxon>Tracheophyta</taxon>
        <taxon>Spermatophyta</taxon>
        <taxon>Magnoliopsida</taxon>
        <taxon>eudicotyledons</taxon>
        <taxon>Gunneridae</taxon>
        <taxon>Pentapetalae</taxon>
        <taxon>rosids</taxon>
        <taxon>malvids</taxon>
        <taxon>Sapindales</taxon>
        <taxon>Sapindaceae</taxon>
        <taxon>Hippocastanoideae</taxon>
        <taxon>Acereae</taxon>
        <taxon>Dipteronia</taxon>
    </lineage>
</organism>
<evidence type="ECO:0000256" key="1">
    <source>
        <dbReference type="SAM" id="Phobius"/>
    </source>
</evidence>
<reference evidence="3" key="1">
    <citation type="journal article" date="2023" name="Plant J.">
        <title>Genome sequences and population genomics provide insights into the demographic history, inbreeding, and mutation load of two 'living fossil' tree species of Dipteronia.</title>
        <authorList>
            <person name="Feng Y."/>
            <person name="Comes H.P."/>
            <person name="Chen J."/>
            <person name="Zhu S."/>
            <person name="Lu R."/>
            <person name="Zhang X."/>
            <person name="Li P."/>
            <person name="Qiu J."/>
            <person name="Olsen K.M."/>
            <person name="Qiu Y."/>
        </authorList>
    </citation>
    <scope>NUCLEOTIDE SEQUENCE</scope>
    <source>
        <strain evidence="3">KIB01</strain>
    </source>
</reference>
<gene>
    <name evidence="3" type="ORF">Ddye_014432</name>
</gene>
<dbReference type="InterPro" id="IPR026960">
    <property type="entry name" value="RVT-Znf"/>
</dbReference>
<feature type="transmembrane region" description="Helical" evidence="1">
    <location>
        <begin position="257"/>
        <end position="285"/>
    </location>
</feature>
<keyword evidence="1" id="KW-0472">Membrane</keyword>
<proteinExistence type="predicted"/>
<evidence type="ECO:0000259" key="2">
    <source>
        <dbReference type="Pfam" id="PF13966"/>
    </source>
</evidence>
<keyword evidence="4" id="KW-1185">Reference proteome</keyword>
<protein>
    <recommendedName>
        <fullName evidence="2">Reverse transcriptase zinc-binding domain-containing protein</fullName>
    </recommendedName>
</protein>
<sequence>MLNSFPTSFMSGFRMPIGVANKIEKLQRSFLWGNGIEKKNHAVNWASVCKNKMSGGLGIGRMVDKNISLLAKWVWRFSFDRDSLWKKVVCAKYGIQAVVGKGSNIRLWHDVVNDGFPLKVAFPRIFALAVNQEGFINVLQKFGMGVDGCKMCNQDLETLNHTFLHCVWSWKVWVQGLCWWGVEVSPNRDINGWWESWKERCVDPRKRKNQAVEAWVPSRGNVLKFNVDGFSLGNPGSAAVSLLAKVPCFGSLGLECFALFLVVCYVLLLLLVVGCLGWSCLFFFFSSKIKSYL</sequence>
<accession>A0AAD9X8C6</accession>
<feature type="domain" description="Reverse transcriptase zinc-binding" evidence="2">
    <location>
        <begin position="106"/>
        <end position="173"/>
    </location>
</feature>
<evidence type="ECO:0000313" key="3">
    <source>
        <dbReference type="EMBL" id="KAK2654576.1"/>
    </source>
</evidence>
<evidence type="ECO:0000313" key="4">
    <source>
        <dbReference type="Proteomes" id="UP001280121"/>
    </source>
</evidence>
<dbReference type="PANTHER" id="PTHR33116:SF75">
    <property type="entry name" value="RIBONUCLEASE H PROTEIN"/>
    <property type="match status" value="1"/>
</dbReference>